<organism evidence="3 4">
    <name type="scientific">Mycolicibacterium arabiense</name>
    <dbReference type="NCBI Taxonomy" id="1286181"/>
    <lineage>
        <taxon>Bacteria</taxon>
        <taxon>Bacillati</taxon>
        <taxon>Actinomycetota</taxon>
        <taxon>Actinomycetes</taxon>
        <taxon>Mycobacteriales</taxon>
        <taxon>Mycobacteriaceae</taxon>
        <taxon>Mycolicibacterium</taxon>
    </lineage>
</organism>
<reference evidence="3 4" key="1">
    <citation type="journal article" date="2019" name="Emerg. Microbes Infect.">
        <title>Comprehensive subspecies identification of 175 nontuberculous mycobacteria species based on 7547 genomic profiles.</title>
        <authorList>
            <person name="Matsumoto Y."/>
            <person name="Kinjo T."/>
            <person name="Motooka D."/>
            <person name="Nabeya D."/>
            <person name="Jung N."/>
            <person name="Uechi K."/>
            <person name="Horii T."/>
            <person name="Iida T."/>
            <person name="Fujita J."/>
            <person name="Nakamura S."/>
        </authorList>
    </citation>
    <scope>NUCLEOTIDE SEQUENCE [LARGE SCALE GENOMIC DNA]</scope>
    <source>
        <strain evidence="3 4">JCM 18538</strain>
    </source>
</reference>
<protein>
    <recommendedName>
        <fullName evidence="1">ESAT-6-like protein</fullName>
    </recommendedName>
</protein>
<comment type="similarity">
    <text evidence="1">Belongs to the WXG100 family.</text>
</comment>
<dbReference type="EMBL" id="AP022593">
    <property type="protein sequence ID" value="BBY48929.1"/>
    <property type="molecule type" value="Genomic_DNA"/>
</dbReference>
<dbReference type="KEGG" id="marz:MARA_23970"/>
<dbReference type="AlphaFoldDB" id="A0A7I7RYA8"/>
<accession>A0A7I7RYA8</accession>
<keyword evidence="2" id="KW-0175">Coiled coil</keyword>
<dbReference type="Gene3D" id="1.10.287.1060">
    <property type="entry name" value="ESAT-6-like"/>
    <property type="match status" value="1"/>
</dbReference>
<keyword evidence="4" id="KW-1185">Reference proteome</keyword>
<dbReference type="SUPFAM" id="SSF140453">
    <property type="entry name" value="EsxAB dimer-like"/>
    <property type="match status" value="1"/>
</dbReference>
<dbReference type="NCBIfam" id="TIGR03930">
    <property type="entry name" value="WXG100_ESAT6"/>
    <property type="match status" value="1"/>
</dbReference>
<dbReference type="InterPro" id="IPR010310">
    <property type="entry name" value="T7SS_ESAT-6-like"/>
</dbReference>
<feature type="coiled-coil region" evidence="2">
    <location>
        <begin position="60"/>
        <end position="87"/>
    </location>
</feature>
<evidence type="ECO:0000256" key="1">
    <source>
        <dbReference type="RuleBase" id="RU362001"/>
    </source>
</evidence>
<dbReference type="Pfam" id="PF06013">
    <property type="entry name" value="WXG100"/>
    <property type="match status" value="1"/>
</dbReference>
<name>A0A7I7RYA8_9MYCO</name>
<dbReference type="RefSeq" id="WP_179973607.1">
    <property type="nucleotide sequence ID" value="NZ_AP022593.1"/>
</dbReference>
<gene>
    <name evidence="3" type="ORF">MARA_23970</name>
</gene>
<sequence>MLVVDFAQMQAAIDHMAKFGQEVTEVLDDVDAAMAALRSTWHGEASDQQAQAQQQWDEGAEQMKAALEQLKAIAEAARKNYSDAVNKNGQMWG</sequence>
<proteinExistence type="inferred from homology"/>
<evidence type="ECO:0000313" key="4">
    <source>
        <dbReference type="Proteomes" id="UP000467428"/>
    </source>
</evidence>
<dbReference type="InterPro" id="IPR036689">
    <property type="entry name" value="ESAT-6-like_sf"/>
</dbReference>
<geneLocation type="plasmid" evidence="4">
    <name>pjcm18538 dna</name>
</geneLocation>
<evidence type="ECO:0000313" key="3">
    <source>
        <dbReference type="EMBL" id="BBY48929.1"/>
    </source>
</evidence>
<evidence type="ECO:0000256" key="2">
    <source>
        <dbReference type="SAM" id="Coils"/>
    </source>
</evidence>
<dbReference type="Proteomes" id="UP000467428">
    <property type="component" value="Chromosome"/>
</dbReference>